<accession>A0A0J7K5C6</accession>
<proteinExistence type="predicted"/>
<organism evidence="3 4">
    <name type="scientific">Lasius niger</name>
    <name type="common">Black garden ant</name>
    <dbReference type="NCBI Taxonomy" id="67767"/>
    <lineage>
        <taxon>Eukaryota</taxon>
        <taxon>Metazoa</taxon>
        <taxon>Ecdysozoa</taxon>
        <taxon>Arthropoda</taxon>
        <taxon>Hexapoda</taxon>
        <taxon>Insecta</taxon>
        <taxon>Pterygota</taxon>
        <taxon>Neoptera</taxon>
        <taxon>Endopterygota</taxon>
        <taxon>Hymenoptera</taxon>
        <taxon>Apocrita</taxon>
        <taxon>Aculeata</taxon>
        <taxon>Formicoidea</taxon>
        <taxon>Formicidae</taxon>
        <taxon>Formicinae</taxon>
        <taxon>Lasius</taxon>
        <taxon>Lasius</taxon>
    </lineage>
</organism>
<dbReference type="EMBL" id="LBMM01013406">
    <property type="protein sequence ID" value="KMQ85658.1"/>
    <property type="molecule type" value="Genomic_DNA"/>
</dbReference>
<evidence type="ECO:0000259" key="2">
    <source>
        <dbReference type="Pfam" id="PF14529"/>
    </source>
</evidence>
<reference evidence="3 4" key="1">
    <citation type="submission" date="2015-04" db="EMBL/GenBank/DDBJ databases">
        <title>Lasius niger genome sequencing.</title>
        <authorList>
            <person name="Konorov E.A."/>
            <person name="Nikitin M.A."/>
            <person name="Kirill M.V."/>
            <person name="Chang P."/>
        </authorList>
    </citation>
    <scope>NUCLEOTIDE SEQUENCE [LARGE SCALE GENOMIC DNA]</scope>
    <source>
        <tissue evidence="3">Whole</tissue>
    </source>
</reference>
<dbReference type="Proteomes" id="UP000036403">
    <property type="component" value="Unassembled WGS sequence"/>
</dbReference>
<dbReference type="SUPFAM" id="SSF56219">
    <property type="entry name" value="DNase I-like"/>
    <property type="match status" value="1"/>
</dbReference>
<dbReference type="InterPro" id="IPR036691">
    <property type="entry name" value="Endo/exonu/phosph_ase_sf"/>
</dbReference>
<gene>
    <name evidence="3" type="ORF">RF55_15654</name>
</gene>
<keyword evidence="3" id="KW-0548">Nucleotidyltransferase</keyword>
<dbReference type="Gene3D" id="3.60.10.10">
    <property type="entry name" value="Endonuclease/exonuclease/phosphatase"/>
    <property type="match status" value="1"/>
</dbReference>
<dbReference type="GO" id="GO:0003964">
    <property type="term" value="F:RNA-directed DNA polymerase activity"/>
    <property type="evidence" value="ECO:0007669"/>
    <property type="project" value="UniProtKB-KW"/>
</dbReference>
<comment type="caution">
    <text evidence="3">The sequence shown here is derived from an EMBL/GenBank/DDBJ whole genome shotgun (WGS) entry which is preliminary data.</text>
</comment>
<name>A0A0J7K5C6_LASNI</name>
<feature type="region of interest" description="Disordered" evidence="1">
    <location>
        <begin position="20"/>
        <end position="41"/>
    </location>
</feature>
<keyword evidence="4" id="KW-1185">Reference proteome</keyword>
<dbReference type="AlphaFoldDB" id="A0A0J7K5C6"/>
<sequence>MDVDPSENSSLRTALSSLINESFPKSTEDPDSKLSRNTTVTVTGAAGHRDLSIRDRVIKKIKQPSKRYGHIKQNCKGYARCVNCGERDHGDGVACSRSDPHCVNCKGDHPANSSSCPELVTQKEIRMVSAYRNITLLDTNAIVRGHLSSSPPYSGSLDDFPQSLRSGKISDPPFWKRNCHSIRNKKEAIANVINDYNLLAFSETWLDDNVNISFRDFNILRSDGPSSKSGGLLLAIKRYIPYLFVEGIYQLEGFLETLAVSVPSSTGSILIISIYRHPHNPPVPFSQIWENLINSCSDFSHVILTGDFNAHHPSWSSCITDASGRAAIM</sequence>
<feature type="domain" description="Endonuclease/exonuclease/phosphatase" evidence="2">
    <location>
        <begin position="269"/>
        <end position="325"/>
    </location>
</feature>
<evidence type="ECO:0000256" key="1">
    <source>
        <dbReference type="SAM" id="MobiDB-lite"/>
    </source>
</evidence>
<protein>
    <submittedName>
        <fullName evidence="3">Rna-directed dna polymerase from mobile element jockey</fullName>
    </submittedName>
</protein>
<keyword evidence="3" id="KW-0808">Transferase</keyword>
<dbReference type="PaxDb" id="67767-A0A0J7K5C6"/>
<dbReference type="InterPro" id="IPR005135">
    <property type="entry name" value="Endo/exonuclease/phosphatase"/>
</dbReference>
<keyword evidence="3" id="KW-0695">RNA-directed DNA polymerase</keyword>
<evidence type="ECO:0000313" key="3">
    <source>
        <dbReference type="EMBL" id="KMQ85658.1"/>
    </source>
</evidence>
<dbReference type="Pfam" id="PF14529">
    <property type="entry name" value="Exo_endo_phos_2"/>
    <property type="match status" value="1"/>
</dbReference>
<evidence type="ECO:0000313" key="4">
    <source>
        <dbReference type="Proteomes" id="UP000036403"/>
    </source>
</evidence>
<dbReference type="OrthoDB" id="8069600at2759"/>